<comment type="caution">
    <text evidence="2">The sequence shown here is derived from an EMBL/GenBank/DDBJ whole genome shotgun (WGS) entry which is preliminary data.</text>
</comment>
<dbReference type="GO" id="GO:0003916">
    <property type="term" value="F:DNA topoisomerase activity"/>
    <property type="evidence" value="ECO:0007669"/>
    <property type="project" value="InterPro"/>
</dbReference>
<proteinExistence type="predicted"/>
<gene>
    <name evidence="2" type="ORF">A2774_03950</name>
</gene>
<feature type="domain" description="DNA topoisomerase type IA zn finger" evidence="1">
    <location>
        <begin position="117"/>
        <end position="133"/>
    </location>
</feature>
<evidence type="ECO:0000313" key="3">
    <source>
        <dbReference type="Proteomes" id="UP000177208"/>
    </source>
</evidence>
<dbReference type="GO" id="GO:0003677">
    <property type="term" value="F:DNA binding"/>
    <property type="evidence" value="ECO:0007669"/>
    <property type="project" value="InterPro"/>
</dbReference>
<accession>A0A1F7GEM0</accession>
<dbReference type="GO" id="GO:0005694">
    <property type="term" value="C:chromosome"/>
    <property type="evidence" value="ECO:0007669"/>
    <property type="project" value="InterPro"/>
</dbReference>
<dbReference type="Pfam" id="PF01396">
    <property type="entry name" value="Zn_ribbon_Top1"/>
    <property type="match status" value="2"/>
</dbReference>
<dbReference type="GO" id="GO:0006265">
    <property type="term" value="P:DNA topological change"/>
    <property type="evidence" value="ECO:0007669"/>
    <property type="project" value="InterPro"/>
</dbReference>
<evidence type="ECO:0000259" key="1">
    <source>
        <dbReference type="Pfam" id="PF01396"/>
    </source>
</evidence>
<reference evidence="2 3" key="1">
    <citation type="journal article" date="2016" name="Nat. Commun.">
        <title>Thousands of microbial genomes shed light on interconnected biogeochemical processes in an aquifer system.</title>
        <authorList>
            <person name="Anantharaman K."/>
            <person name="Brown C.T."/>
            <person name="Hug L.A."/>
            <person name="Sharon I."/>
            <person name="Castelle C.J."/>
            <person name="Probst A.J."/>
            <person name="Thomas B.C."/>
            <person name="Singh A."/>
            <person name="Wilkins M.J."/>
            <person name="Karaoz U."/>
            <person name="Brodie E.L."/>
            <person name="Williams K.H."/>
            <person name="Hubbard S.S."/>
            <person name="Banfield J.F."/>
        </authorList>
    </citation>
    <scope>NUCLEOTIDE SEQUENCE [LARGE SCALE GENOMIC DNA]</scope>
</reference>
<sequence>MQDQMPEENVCPRCGSALGEIETTKSGRRIQRCSTGSWNQETRKTEGCPYVKWFDVPAEKLDEKCPKCGSPLLLVTTRFDKRLKKCSTAKWDPQTRTQSGCDYVEWLKGNTEELEDDCPKCGSKLVLYTSAAGKKLKKCSTNKWDSETRSSTGCDYVEWIS</sequence>
<name>A0A1F7GEM0_9BACT</name>
<feature type="domain" description="DNA topoisomerase type IA zn finger" evidence="1">
    <location>
        <begin position="62"/>
        <end position="80"/>
    </location>
</feature>
<dbReference type="InterPro" id="IPR013498">
    <property type="entry name" value="Topo_IA_Znf"/>
</dbReference>
<dbReference type="AlphaFoldDB" id="A0A1F7GEM0"/>
<dbReference type="EMBL" id="MFZG01000009">
    <property type="protein sequence ID" value="OGK17325.1"/>
    <property type="molecule type" value="Genomic_DNA"/>
</dbReference>
<protein>
    <recommendedName>
        <fullName evidence="1">DNA topoisomerase type IA zn finger domain-containing protein</fullName>
    </recommendedName>
</protein>
<dbReference type="Proteomes" id="UP000177208">
    <property type="component" value="Unassembled WGS sequence"/>
</dbReference>
<organism evidence="2 3">
    <name type="scientific">Candidatus Roizmanbacteria bacterium RIFCSPHIGHO2_01_FULL_39_12c</name>
    <dbReference type="NCBI Taxonomy" id="1802031"/>
    <lineage>
        <taxon>Bacteria</taxon>
        <taxon>Candidatus Roizmaniibacteriota</taxon>
    </lineage>
</organism>
<evidence type="ECO:0000313" key="2">
    <source>
        <dbReference type="EMBL" id="OGK17325.1"/>
    </source>
</evidence>